<proteinExistence type="predicted"/>
<name>A0A6U6QJ64_9DINO</name>
<organism evidence="3">
    <name type="scientific">Zooxanthella nutricula</name>
    <dbReference type="NCBI Taxonomy" id="1333877"/>
    <lineage>
        <taxon>Eukaryota</taxon>
        <taxon>Sar</taxon>
        <taxon>Alveolata</taxon>
        <taxon>Dinophyceae</taxon>
        <taxon>Peridiniales</taxon>
        <taxon>Peridiniales incertae sedis</taxon>
        <taxon>Zooxanthella</taxon>
    </lineage>
</organism>
<dbReference type="EMBL" id="HBGW01068982">
    <property type="protein sequence ID" value="CAD9618383.1"/>
    <property type="molecule type" value="Transcribed_RNA"/>
</dbReference>
<accession>A0A6U6QJ64</accession>
<evidence type="ECO:0000256" key="2">
    <source>
        <dbReference type="SAM" id="SignalP"/>
    </source>
</evidence>
<keyword evidence="2" id="KW-0732">Signal</keyword>
<evidence type="ECO:0000256" key="1">
    <source>
        <dbReference type="SAM" id="MobiDB-lite"/>
    </source>
</evidence>
<gene>
    <name evidence="3" type="ORF">BRAN1462_LOCUS43971</name>
</gene>
<feature type="region of interest" description="Disordered" evidence="1">
    <location>
        <begin position="299"/>
        <end position="333"/>
    </location>
</feature>
<feature type="signal peptide" evidence="2">
    <location>
        <begin position="1"/>
        <end position="18"/>
    </location>
</feature>
<evidence type="ECO:0000313" key="3">
    <source>
        <dbReference type="EMBL" id="CAD9618383.1"/>
    </source>
</evidence>
<reference evidence="3" key="1">
    <citation type="submission" date="2021-01" db="EMBL/GenBank/DDBJ databases">
        <authorList>
            <person name="Corre E."/>
            <person name="Pelletier E."/>
            <person name="Niang G."/>
            <person name="Scheremetjew M."/>
            <person name="Finn R."/>
            <person name="Kale V."/>
            <person name="Holt S."/>
            <person name="Cochrane G."/>
            <person name="Meng A."/>
            <person name="Brown T."/>
            <person name="Cohen L."/>
        </authorList>
    </citation>
    <scope>NUCLEOTIDE SEQUENCE</scope>
    <source>
        <strain evidence="3">RCC3387</strain>
    </source>
</reference>
<dbReference type="AlphaFoldDB" id="A0A6U6QJ64"/>
<protein>
    <submittedName>
        <fullName evidence="3">Uncharacterized protein</fullName>
    </submittedName>
</protein>
<sequence>MVAIRVLWFFVTVEGVRASSGGNGGGSGGSGGNCGDEFQAQCHVHEDETSVLQVRAAMPLVQTLVLPPGGASCSSCLPNGSIVSMHSSKVSHATMPNGTRIEGGMAQKLTGGMGSWVGGWRTYAETAKYADPITWFSAEFEVPEEPKATDSSKTITYIFPGLEDVDHDWILQPVLQWGSAACGPHPPKQDQWTYQSYMVPKGPSVGCSHASSYLPVKVGQKLRGEMELMQDGRWRVTSTVADTGASTTLLIAGAKPQRVPVLTIELDSATTPSTVCDAYPQSPVTFSKVHLKTTAGPIPSSNVQWQKKEDSECSGHVRISNHGDVTLSSGAAR</sequence>
<feature type="compositionally biased region" description="Basic and acidic residues" evidence="1">
    <location>
        <begin position="306"/>
        <end position="315"/>
    </location>
</feature>
<feature type="chain" id="PRO_5030160540" evidence="2">
    <location>
        <begin position="19"/>
        <end position="333"/>
    </location>
</feature>